<dbReference type="Gene3D" id="2.60.40.10">
    <property type="entry name" value="Immunoglobulins"/>
    <property type="match status" value="1"/>
</dbReference>
<reference evidence="2" key="1">
    <citation type="journal article" date="2020" name="mSystems">
        <title>Genome- and Community-Level Interaction Insights into Carbon Utilization and Element Cycling Functions of Hydrothermarchaeota in Hydrothermal Sediment.</title>
        <authorList>
            <person name="Zhou Z."/>
            <person name="Liu Y."/>
            <person name="Xu W."/>
            <person name="Pan J."/>
            <person name="Luo Z.H."/>
            <person name="Li M."/>
        </authorList>
    </citation>
    <scope>NUCLEOTIDE SEQUENCE [LARGE SCALE GENOMIC DNA]</scope>
    <source>
        <strain evidence="2">HyVt-577</strain>
    </source>
</reference>
<protein>
    <recommendedName>
        <fullName evidence="3">T9SS type A sorting domain-containing protein</fullName>
    </recommendedName>
</protein>
<proteinExistence type="predicted"/>
<organism evidence="2">
    <name type="scientific">Caldithrix abyssi</name>
    <dbReference type="NCBI Taxonomy" id="187145"/>
    <lineage>
        <taxon>Bacteria</taxon>
        <taxon>Pseudomonadati</taxon>
        <taxon>Calditrichota</taxon>
        <taxon>Calditrichia</taxon>
        <taxon>Calditrichales</taxon>
        <taxon>Calditrichaceae</taxon>
        <taxon>Caldithrix</taxon>
    </lineage>
</organism>
<dbReference type="EMBL" id="DRQG01000048">
    <property type="protein sequence ID" value="HGY55087.1"/>
    <property type="molecule type" value="Genomic_DNA"/>
</dbReference>
<comment type="caution">
    <text evidence="2">The sequence shown here is derived from an EMBL/GenBank/DDBJ whole genome shotgun (WGS) entry which is preliminary data.</text>
</comment>
<dbReference type="AlphaFoldDB" id="A0A7V4UCW5"/>
<sequence length="1055" mass="118564">MHKKLTTLIIFFIAWLLLFTIAKPLSAQEEDTDKSNLLKLNKLSGRDERRTGVHDGNLVYTRFSNFGNLGSRYEPPKMEWPKGSGIWYGFEFIMIAGAEVVDAHGDTIHIMSENYTNPKSFDIAPDGSHTYGWEPLPGYFNDGPENIDNYPAMSHKPETWPKSWPYDYPGEPGSRDGKWNGEFGAYTRADQESYYVMDDRNNDEFDYYPFIGSSEDSADFPTGRRGLGLQVKVRGYQWVQVEAEDILIVRYDIKNVSDKDLEKVVFGMYIDPAVGGEGDSMDDDAYFDTEDDITYCWDLDGYDNKGRPGVGYFGFAFLESPGDPLNGIDDDEDGLVDERQDNDRGSYIFGPIGNFGPPKYHWEGDEDGDWRPYHDANENGKWDEGEDIFDDKGSDGIGPYDQDYPGPDLDGTEANGMPDQGEPNFGKTDNDESDQIGLTSFLLRPAGNISDDERLWNEMTPGLFGGALPSNLAFIYGSGYFSLPKGETRKFAIACLFGNDFDDILRNKRTMQRIYDADYNFTKPPLLPTLKATAGDGKVILRWDSRAEQSIDPIYGKDFEGYLIYRSTDPSFNSIKTITDAYGNPIFWKPIAQFDLKDGLTGPHPIQTGESGAHFAMGEDTGLQYYFVDEDVDNGRTYYYAVTSYDKGYDEDFYDRGIVDEPLLAPVAPSECSKIIQTDLVGNVINIGRNCAVVVPNAPSAGYVEGNIGQGVVHKSGIATGSVNVNVLLADSLKDNHTYRITFKDSSLARYTQSVIVEDVTLQDTVYVVTPYDEFELGNEIIDGLQFEFNNDSAKVTDFGWIKGEANMPATVALLESNKSLPLPEDFEIRVMQANADTSFDPLPFLRKPVNFQLWSTTTNKKYKFLFNEKTNKDGMLNFGDEIVVAYNIEGFRYNTAWRIVFGDSSEVENPRAPEEGDVFFFEVSKPFTSDDVYEFITYTSKRDKKLAADNLDNIYVVPDPYVVSASWEKPLFYSSGRGERRIDFVNLPTECTIRIFTISGRLVKTIEHRSTISNGSESWDLISDDGLTVSYGVYIFHVQAPGLGEKIGKFALIK</sequence>
<evidence type="ECO:0000256" key="1">
    <source>
        <dbReference type="SAM" id="MobiDB-lite"/>
    </source>
</evidence>
<evidence type="ECO:0008006" key="3">
    <source>
        <dbReference type="Google" id="ProtNLM"/>
    </source>
</evidence>
<dbReference type="InterPro" id="IPR013783">
    <property type="entry name" value="Ig-like_fold"/>
</dbReference>
<evidence type="ECO:0000313" key="2">
    <source>
        <dbReference type="EMBL" id="HGY55087.1"/>
    </source>
</evidence>
<dbReference type="Proteomes" id="UP000885779">
    <property type="component" value="Unassembled WGS sequence"/>
</dbReference>
<dbReference type="Gene3D" id="2.60.40.4070">
    <property type="match status" value="1"/>
</dbReference>
<accession>A0A7V4UCW5</accession>
<name>A0A7V4UCW5_CALAY</name>
<gene>
    <name evidence="2" type="ORF">ENK44_05260</name>
</gene>
<feature type="region of interest" description="Disordered" evidence="1">
    <location>
        <begin position="378"/>
        <end position="432"/>
    </location>
</feature>